<proteinExistence type="predicted"/>
<dbReference type="Pfam" id="PF00408">
    <property type="entry name" value="PGM_PMM_IV"/>
    <property type="match status" value="1"/>
</dbReference>
<sequence length="147" mass="16687">MGHSHAKKLLRKTGGIFGGELAGHYYFRDNFFCDSAMIAALIVLNILTREGIPISQLMAGISKYHFSGELNFTVNDKDRIINSISNDYRHGRSTTIDGIRIDFPAWWFSLRKSNTEPYLRLVVEAASAAELKRTTNELKEKIKLYDS</sequence>
<dbReference type="Gene3D" id="3.40.120.10">
    <property type="entry name" value="Alpha-D-Glucose-1,6-Bisphosphate, subunit A, domain 3"/>
    <property type="match status" value="1"/>
</dbReference>
<dbReference type="PANTHER" id="PTHR43771">
    <property type="entry name" value="PHOSPHOMANNOMUTASE"/>
    <property type="match status" value="1"/>
</dbReference>
<organism evidence="8">
    <name type="scientific">marine sediment metagenome</name>
    <dbReference type="NCBI Taxonomy" id="412755"/>
    <lineage>
        <taxon>unclassified sequences</taxon>
        <taxon>metagenomes</taxon>
        <taxon>ecological metagenomes</taxon>
    </lineage>
</organism>
<gene>
    <name evidence="8" type="ORF">LCGC14_2535030</name>
</gene>
<evidence type="ECO:0008006" key="9">
    <source>
        <dbReference type="Google" id="ProtNLM"/>
    </source>
</evidence>
<dbReference type="GO" id="GO:0046872">
    <property type="term" value="F:metal ion binding"/>
    <property type="evidence" value="ECO:0007669"/>
    <property type="project" value="UniProtKB-KW"/>
</dbReference>
<evidence type="ECO:0000259" key="7">
    <source>
        <dbReference type="Pfam" id="PF02880"/>
    </source>
</evidence>
<dbReference type="Gene3D" id="3.30.310.50">
    <property type="entry name" value="Alpha-D-phosphohexomutase, C-terminal domain"/>
    <property type="match status" value="1"/>
</dbReference>
<feature type="domain" description="Alpha-D-phosphohexomutase C-terminal" evidence="6">
    <location>
        <begin position="70"/>
        <end position="139"/>
    </location>
</feature>
<keyword evidence="3" id="KW-0479">Metal-binding</keyword>
<comment type="cofactor">
    <cofactor evidence="1">
        <name>Mg(2+)</name>
        <dbReference type="ChEBI" id="CHEBI:18420"/>
    </cofactor>
</comment>
<comment type="caution">
    <text evidence="8">The sequence shown here is derived from an EMBL/GenBank/DDBJ whole genome shotgun (WGS) entry which is preliminary data.</text>
</comment>
<dbReference type="AlphaFoldDB" id="A0A0F9AST6"/>
<dbReference type="Pfam" id="PF02880">
    <property type="entry name" value="PGM_PMM_III"/>
    <property type="match status" value="1"/>
</dbReference>
<dbReference type="EMBL" id="LAZR01041225">
    <property type="protein sequence ID" value="KKL12510.1"/>
    <property type="molecule type" value="Genomic_DNA"/>
</dbReference>
<feature type="domain" description="Alpha-D-phosphohexomutase alpha/beta/alpha" evidence="7">
    <location>
        <begin position="2"/>
        <end position="63"/>
    </location>
</feature>
<dbReference type="InterPro" id="IPR016055">
    <property type="entry name" value="A-D-PHexomutase_a/b/a-I/II/III"/>
</dbReference>
<dbReference type="InterPro" id="IPR036900">
    <property type="entry name" value="A-D-PHexomutase_C_sf"/>
</dbReference>
<evidence type="ECO:0000256" key="1">
    <source>
        <dbReference type="ARBA" id="ARBA00001946"/>
    </source>
</evidence>
<evidence type="ECO:0000313" key="8">
    <source>
        <dbReference type="EMBL" id="KKL12510.1"/>
    </source>
</evidence>
<dbReference type="GO" id="GO:0016868">
    <property type="term" value="F:intramolecular phosphotransferase activity"/>
    <property type="evidence" value="ECO:0007669"/>
    <property type="project" value="InterPro"/>
</dbReference>
<keyword evidence="2" id="KW-0597">Phosphoprotein</keyword>
<evidence type="ECO:0000256" key="4">
    <source>
        <dbReference type="ARBA" id="ARBA00022842"/>
    </source>
</evidence>
<dbReference type="PANTHER" id="PTHR43771:SF1">
    <property type="entry name" value="PHOSPHOMANNOMUTASE"/>
    <property type="match status" value="1"/>
</dbReference>
<dbReference type="GO" id="GO:0005975">
    <property type="term" value="P:carbohydrate metabolic process"/>
    <property type="evidence" value="ECO:0007669"/>
    <property type="project" value="InterPro"/>
</dbReference>
<reference evidence="8" key="1">
    <citation type="journal article" date="2015" name="Nature">
        <title>Complex archaea that bridge the gap between prokaryotes and eukaryotes.</title>
        <authorList>
            <person name="Spang A."/>
            <person name="Saw J.H."/>
            <person name="Jorgensen S.L."/>
            <person name="Zaremba-Niedzwiedzka K."/>
            <person name="Martijn J."/>
            <person name="Lind A.E."/>
            <person name="van Eijk R."/>
            <person name="Schleper C."/>
            <person name="Guy L."/>
            <person name="Ettema T.J."/>
        </authorList>
    </citation>
    <scope>NUCLEOTIDE SEQUENCE</scope>
</reference>
<dbReference type="SUPFAM" id="SSF53738">
    <property type="entry name" value="Phosphoglucomutase, first 3 domains"/>
    <property type="match status" value="1"/>
</dbReference>
<name>A0A0F9AST6_9ZZZZ</name>
<dbReference type="SUPFAM" id="SSF55957">
    <property type="entry name" value="Phosphoglucomutase, C-terminal domain"/>
    <property type="match status" value="1"/>
</dbReference>
<evidence type="ECO:0000259" key="6">
    <source>
        <dbReference type="Pfam" id="PF00408"/>
    </source>
</evidence>
<evidence type="ECO:0000256" key="2">
    <source>
        <dbReference type="ARBA" id="ARBA00022553"/>
    </source>
</evidence>
<evidence type="ECO:0000256" key="5">
    <source>
        <dbReference type="ARBA" id="ARBA00023235"/>
    </source>
</evidence>
<dbReference type="InterPro" id="IPR005846">
    <property type="entry name" value="A-D-PHexomutase_a/b/a-III"/>
</dbReference>
<evidence type="ECO:0000256" key="3">
    <source>
        <dbReference type="ARBA" id="ARBA00022723"/>
    </source>
</evidence>
<dbReference type="InterPro" id="IPR005843">
    <property type="entry name" value="A-D-PHexomutase_C"/>
</dbReference>
<keyword evidence="4" id="KW-0460">Magnesium</keyword>
<accession>A0A0F9AST6</accession>
<keyword evidence="5" id="KW-0413">Isomerase</keyword>
<protein>
    <recommendedName>
        <fullName evidence="9">Alpha-D-phosphohexomutase alpha/beta/alpha domain-containing protein</fullName>
    </recommendedName>
</protein>